<organism evidence="1 2">
    <name type="scientific">Aphanizomenon flos-aquae WA102</name>
    <dbReference type="NCBI Taxonomy" id="1710896"/>
    <lineage>
        <taxon>Bacteria</taxon>
        <taxon>Bacillati</taxon>
        <taxon>Cyanobacteriota</taxon>
        <taxon>Cyanophyceae</taxon>
        <taxon>Nostocales</taxon>
        <taxon>Aphanizomenonaceae</taxon>
        <taxon>Aphanizomenon</taxon>
    </lineage>
</organism>
<name>A0A1B7W4A4_APHFL</name>
<reference evidence="1 2" key="1">
    <citation type="submission" date="2015-09" db="EMBL/GenBank/DDBJ databases">
        <title>Aphanizomenon flos-aquae WA102.</title>
        <authorList>
            <person name="Driscoll C."/>
        </authorList>
    </citation>
    <scope>NUCLEOTIDE SEQUENCE [LARGE SCALE GENOMIC DNA]</scope>
    <source>
        <strain evidence="1">WA102</strain>
    </source>
</reference>
<proteinExistence type="predicted"/>
<dbReference type="Proteomes" id="UP000092093">
    <property type="component" value="Unassembled WGS sequence"/>
</dbReference>
<comment type="caution">
    <text evidence="1">The sequence shown here is derived from an EMBL/GenBank/DDBJ whole genome shotgun (WGS) entry which is preliminary data.</text>
</comment>
<evidence type="ECO:0000313" key="2">
    <source>
        <dbReference type="Proteomes" id="UP000092093"/>
    </source>
</evidence>
<dbReference type="EMBL" id="LJOW01000992">
    <property type="protein sequence ID" value="OBQ31915.1"/>
    <property type="molecule type" value="Genomic_DNA"/>
</dbReference>
<accession>A0A1B7W4A4</accession>
<dbReference type="AlphaFoldDB" id="A0A1B7W4A4"/>
<evidence type="ECO:0000313" key="1">
    <source>
        <dbReference type="EMBL" id="OBQ31915.1"/>
    </source>
</evidence>
<protein>
    <submittedName>
        <fullName evidence="1">Uncharacterized protein</fullName>
    </submittedName>
</protein>
<gene>
    <name evidence="1" type="ORF">AN484_28485</name>
</gene>
<sequence>MKIRAIVEIDVEFYTDGERAVDLNLLMIQNAIENKIVSEGLSDLLIEEISTAAGRLIQNISVNVKVGE</sequence>